<feature type="transmembrane region" description="Helical" evidence="1">
    <location>
        <begin position="38"/>
        <end position="60"/>
    </location>
</feature>
<reference evidence="2 3" key="1">
    <citation type="submission" date="2019-07" db="EMBL/GenBank/DDBJ databases">
        <title>Active sludge and wastewater microbial communities from Klosterneuburg, Austria.</title>
        <authorList>
            <person name="Wagner M."/>
        </authorList>
    </citation>
    <scope>NUCLEOTIDE SEQUENCE [LARGE SCALE GENOMIC DNA]</scope>
    <source>
        <strain evidence="2 3">Nm2</strain>
    </source>
</reference>
<keyword evidence="1" id="KW-1133">Transmembrane helix</keyword>
<accession>A0A5D3Y8L4</accession>
<sequence length="261" mass="29800">MDKCELEKLSDERYLLEPMDIFVTYQSAADWLNNNQGVLGLLIFVFTLLLGWVSGIFSALRRKPKFKINLIDGPTYCCTYLTGKSHRDYEVHRTGIVLYLSIANVSSSASRIERISVGYHWHLRPFSSLWMRNTLGWFWLTDQAIALEDFQVRIGKSIKVYPFLIQRNNLSPVENKTYLEVGSATSGVVYFEQADSWGGCFPSIQNGQVKVKVKIEDVFGRSHLMIAWIPAVSFEDACKFNPSFGKTLANLHRQPLSTEQI</sequence>
<dbReference type="Proteomes" id="UP000324176">
    <property type="component" value="Unassembled WGS sequence"/>
</dbReference>
<gene>
    <name evidence="2" type="ORF">BCL69_10669</name>
</gene>
<keyword evidence="1" id="KW-0812">Transmembrane</keyword>
<evidence type="ECO:0000313" key="2">
    <source>
        <dbReference type="EMBL" id="TYP79889.1"/>
    </source>
</evidence>
<keyword evidence="1" id="KW-0472">Membrane</keyword>
<name>A0A5D3Y8L4_9PROT</name>
<evidence type="ECO:0000313" key="3">
    <source>
        <dbReference type="Proteomes" id="UP000324176"/>
    </source>
</evidence>
<proteinExistence type="predicted"/>
<organism evidence="2 3">
    <name type="scientific">Nitrosomonas communis</name>
    <dbReference type="NCBI Taxonomy" id="44574"/>
    <lineage>
        <taxon>Bacteria</taxon>
        <taxon>Pseudomonadati</taxon>
        <taxon>Pseudomonadota</taxon>
        <taxon>Betaproteobacteria</taxon>
        <taxon>Nitrosomonadales</taxon>
        <taxon>Nitrosomonadaceae</taxon>
        <taxon>Nitrosomonas</taxon>
    </lineage>
</organism>
<dbReference type="AlphaFoldDB" id="A0A5D3Y8L4"/>
<dbReference type="EMBL" id="VNHT01000066">
    <property type="protein sequence ID" value="TYP79889.1"/>
    <property type="molecule type" value="Genomic_DNA"/>
</dbReference>
<evidence type="ECO:0000256" key="1">
    <source>
        <dbReference type="SAM" id="Phobius"/>
    </source>
</evidence>
<protein>
    <submittedName>
        <fullName evidence="2">Uncharacterized protein</fullName>
    </submittedName>
</protein>
<comment type="caution">
    <text evidence="2">The sequence shown here is derived from an EMBL/GenBank/DDBJ whole genome shotgun (WGS) entry which is preliminary data.</text>
</comment>